<gene>
    <name evidence="5" type="ORF">ACFQ4L_09505</name>
</gene>
<dbReference type="Proteomes" id="UP001597244">
    <property type="component" value="Unassembled WGS sequence"/>
</dbReference>
<proteinExistence type="predicted"/>
<evidence type="ECO:0000313" key="6">
    <source>
        <dbReference type="Proteomes" id="UP001597244"/>
    </source>
</evidence>
<dbReference type="SUPFAM" id="SSF46785">
    <property type="entry name" value="Winged helix' DNA-binding domain"/>
    <property type="match status" value="1"/>
</dbReference>
<keyword evidence="6" id="KW-1185">Reference proteome</keyword>
<dbReference type="PRINTS" id="PR00598">
    <property type="entry name" value="HTHMARR"/>
</dbReference>
<evidence type="ECO:0000256" key="3">
    <source>
        <dbReference type="ARBA" id="ARBA00023163"/>
    </source>
</evidence>
<accession>A0ABW4DR13</accession>
<keyword evidence="2" id="KW-0238">DNA-binding</keyword>
<sequence length="142" mass="16211">MPNTGYLLMNISKKLKYRLNDALTELNITIQQWSVLQQLHRLSQSGAQIAANDLAQRLDMDKPTISAIIKRLEAKKLVYKTKNSHDNRLFDLFLSETGAEIYTKAAVISNSVLNQFMAQLSETEKSQLNQLLQKLDREEQSS</sequence>
<reference evidence="6" key="1">
    <citation type="journal article" date="2019" name="Int. J. Syst. Evol. Microbiol.">
        <title>The Global Catalogue of Microorganisms (GCM) 10K type strain sequencing project: providing services to taxonomists for standard genome sequencing and annotation.</title>
        <authorList>
            <consortium name="The Broad Institute Genomics Platform"/>
            <consortium name="The Broad Institute Genome Sequencing Center for Infectious Disease"/>
            <person name="Wu L."/>
            <person name="Ma J."/>
        </authorList>
    </citation>
    <scope>NUCLEOTIDE SEQUENCE [LARGE SCALE GENOMIC DNA]</scope>
    <source>
        <strain evidence="6">CCM 8951</strain>
    </source>
</reference>
<evidence type="ECO:0000256" key="2">
    <source>
        <dbReference type="ARBA" id="ARBA00023125"/>
    </source>
</evidence>
<name>A0ABW4DR13_9LACO</name>
<feature type="domain" description="HTH marR-type" evidence="4">
    <location>
        <begin position="1"/>
        <end position="137"/>
    </location>
</feature>
<dbReference type="PANTHER" id="PTHR42756">
    <property type="entry name" value="TRANSCRIPTIONAL REGULATOR, MARR"/>
    <property type="match status" value="1"/>
</dbReference>
<dbReference type="Gene3D" id="1.10.10.10">
    <property type="entry name" value="Winged helix-like DNA-binding domain superfamily/Winged helix DNA-binding domain"/>
    <property type="match status" value="1"/>
</dbReference>
<dbReference type="PROSITE" id="PS50995">
    <property type="entry name" value="HTH_MARR_2"/>
    <property type="match status" value="1"/>
</dbReference>
<dbReference type="InterPro" id="IPR036388">
    <property type="entry name" value="WH-like_DNA-bd_sf"/>
</dbReference>
<dbReference type="InterPro" id="IPR000835">
    <property type="entry name" value="HTH_MarR-typ"/>
</dbReference>
<dbReference type="InterPro" id="IPR036390">
    <property type="entry name" value="WH_DNA-bd_sf"/>
</dbReference>
<dbReference type="EMBL" id="JBHTOF010000100">
    <property type="protein sequence ID" value="MFD1466293.1"/>
    <property type="molecule type" value="Genomic_DNA"/>
</dbReference>
<evidence type="ECO:0000259" key="4">
    <source>
        <dbReference type="PROSITE" id="PS50995"/>
    </source>
</evidence>
<organism evidence="5 6">
    <name type="scientific">Lapidilactobacillus mulanensis</name>
    <dbReference type="NCBI Taxonomy" id="2485999"/>
    <lineage>
        <taxon>Bacteria</taxon>
        <taxon>Bacillati</taxon>
        <taxon>Bacillota</taxon>
        <taxon>Bacilli</taxon>
        <taxon>Lactobacillales</taxon>
        <taxon>Lactobacillaceae</taxon>
        <taxon>Lapidilactobacillus</taxon>
    </lineage>
</organism>
<protein>
    <submittedName>
        <fullName evidence="5">MarR family winged helix-turn-helix transcriptional regulator</fullName>
    </submittedName>
</protein>
<evidence type="ECO:0000313" key="5">
    <source>
        <dbReference type="EMBL" id="MFD1466293.1"/>
    </source>
</evidence>
<comment type="caution">
    <text evidence="5">The sequence shown here is derived from an EMBL/GenBank/DDBJ whole genome shotgun (WGS) entry which is preliminary data.</text>
</comment>
<dbReference type="SMART" id="SM00347">
    <property type="entry name" value="HTH_MARR"/>
    <property type="match status" value="1"/>
</dbReference>
<keyword evidence="3" id="KW-0804">Transcription</keyword>
<dbReference type="Pfam" id="PF12802">
    <property type="entry name" value="MarR_2"/>
    <property type="match status" value="1"/>
</dbReference>
<evidence type="ECO:0000256" key="1">
    <source>
        <dbReference type="ARBA" id="ARBA00023015"/>
    </source>
</evidence>
<dbReference type="RefSeq" id="WP_125577820.1">
    <property type="nucleotide sequence ID" value="NZ_JBHTOF010000100.1"/>
</dbReference>
<keyword evidence="1" id="KW-0805">Transcription regulation</keyword>
<dbReference type="PANTHER" id="PTHR42756:SF1">
    <property type="entry name" value="TRANSCRIPTIONAL REPRESSOR OF EMRAB OPERON"/>
    <property type="match status" value="1"/>
</dbReference>